<proteinExistence type="predicted"/>
<name>A0AAV5FBT8_ELECO</name>
<feature type="region of interest" description="Disordered" evidence="1">
    <location>
        <begin position="1"/>
        <end position="58"/>
    </location>
</feature>
<feature type="compositionally biased region" description="Pro residues" evidence="1">
    <location>
        <begin position="109"/>
        <end position="119"/>
    </location>
</feature>
<dbReference type="AlphaFoldDB" id="A0AAV5FBT8"/>
<feature type="region of interest" description="Disordered" evidence="1">
    <location>
        <begin position="81"/>
        <end position="139"/>
    </location>
</feature>
<sequence length="196" mass="21701">MSSQSFVAGPATHHQYHPHALPYQHDPLPHANPRRRRRDHDELYHPYAAPPAQSYAAASSGAVHYHVPSDPLALSHLQERLFPPPPAAHSGAGPPPPKRSRRVPDPRWDPPPPTVPIPAAPKRLRDEGDPGPLLSRDEIERRSPEGWDRFCARGQAACVLLCIPSLPGHPPWATTIATAVVYCHQFFFHRSHASLP</sequence>
<accession>A0AAV5FBT8</accession>
<dbReference type="EMBL" id="BQKI01000083">
    <property type="protein sequence ID" value="GJN31810.1"/>
    <property type="molecule type" value="Genomic_DNA"/>
</dbReference>
<evidence type="ECO:0000313" key="2">
    <source>
        <dbReference type="EMBL" id="GJN31810.1"/>
    </source>
</evidence>
<organism evidence="2 3">
    <name type="scientific">Eleusine coracana subsp. coracana</name>
    <dbReference type="NCBI Taxonomy" id="191504"/>
    <lineage>
        <taxon>Eukaryota</taxon>
        <taxon>Viridiplantae</taxon>
        <taxon>Streptophyta</taxon>
        <taxon>Embryophyta</taxon>
        <taxon>Tracheophyta</taxon>
        <taxon>Spermatophyta</taxon>
        <taxon>Magnoliopsida</taxon>
        <taxon>Liliopsida</taxon>
        <taxon>Poales</taxon>
        <taxon>Poaceae</taxon>
        <taxon>PACMAD clade</taxon>
        <taxon>Chloridoideae</taxon>
        <taxon>Cynodonteae</taxon>
        <taxon>Eleusininae</taxon>
        <taxon>Eleusine</taxon>
    </lineage>
</organism>
<feature type="compositionally biased region" description="Pro residues" evidence="1">
    <location>
        <begin position="82"/>
        <end position="97"/>
    </location>
</feature>
<feature type="compositionally biased region" description="Low complexity" evidence="1">
    <location>
        <begin position="45"/>
        <end position="58"/>
    </location>
</feature>
<evidence type="ECO:0000313" key="3">
    <source>
        <dbReference type="Proteomes" id="UP001054889"/>
    </source>
</evidence>
<gene>
    <name evidence="2" type="primary">gb20255</name>
    <name evidence="2" type="ORF">PR202_gb20255</name>
</gene>
<reference evidence="2" key="1">
    <citation type="journal article" date="2018" name="DNA Res.">
        <title>Multiple hybrid de novo genome assembly of finger millet, an orphan allotetraploid crop.</title>
        <authorList>
            <person name="Hatakeyama M."/>
            <person name="Aluri S."/>
            <person name="Balachadran M.T."/>
            <person name="Sivarajan S.R."/>
            <person name="Patrignani A."/>
            <person name="Gruter S."/>
            <person name="Poveda L."/>
            <person name="Shimizu-Inatsugi R."/>
            <person name="Baeten J."/>
            <person name="Francoijs K.J."/>
            <person name="Nataraja K.N."/>
            <person name="Reddy Y.A.N."/>
            <person name="Phadnis S."/>
            <person name="Ravikumar R.L."/>
            <person name="Schlapbach R."/>
            <person name="Sreeman S.M."/>
            <person name="Shimizu K.K."/>
        </authorList>
    </citation>
    <scope>NUCLEOTIDE SEQUENCE</scope>
</reference>
<dbReference type="Proteomes" id="UP001054889">
    <property type="component" value="Unassembled WGS sequence"/>
</dbReference>
<comment type="caution">
    <text evidence="2">The sequence shown here is derived from an EMBL/GenBank/DDBJ whole genome shotgun (WGS) entry which is preliminary data.</text>
</comment>
<protein>
    <submittedName>
        <fullName evidence="2">Uncharacterized protein</fullName>
    </submittedName>
</protein>
<keyword evidence="3" id="KW-1185">Reference proteome</keyword>
<reference evidence="2" key="2">
    <citation type="submission" date="2021-12" db="EMBL/GenBank/DDBJ databases">
        <title>Resequencing data analysis of finger millet.</title>
        <authorList>
            <person name="Hatakeyama M."/>
            <person name="Aluri S."/>
            <person name="Balachadran M.T."/>
            <person name="Sivarajan S.R."/>
            <person name="Poveda L."/>
            <person name="Shimizu-Inatsugi R."/>
            <person name="Schlapbach R."/>
            <person name="Sreeman S.M."/>
            <person name="Shimizu K.K."/>
        </authorList>
    </citation>
    <scope>NUCLEOTIDE SEQUENCE</scope>
</reference>
<evidence type="ECO:0000256" key="1">
    <source>
        <dbReference type="SAM" id="MobiDB-lite"/>
    </source>
</evidence>